<keyword evidence="2 4" id="KW-0808">Transferase</keyword>
<dbReference type="EMBL" id="SOML01000003">
    <property type="protein sequence ID" value="TFD97186.1"/>
    <property type="molecule type" value="Genomic_DNA"/>
</dbReference>
<dbReference type="RefSeq" id="WP_134435796.1">
    <property type="nucleotide sequence ID" value="NZ_SOML01000003.1"/>
</dbReference>
<dbReference type="Proteomes" id="UP000297861">
    <property type="component" value="Unassembled WGS sequence"/>
</dbReference>
<evidence type="ECO:0000313" key="5">
    <source>
        <dbReference type="Proteomes" id="UP000297861"/>
    </source>
</evidence>
<gene>
    <name evidence="4" type="ORF">E2605_05830</name>
</gene>
<protein>
    <submittedName>
        <fullName evidence="4">Glycosyltransferase</fullName>
    </submittedName>
</protein>
<accession>A0A4Y8L9M1</accession>
<dbReference type="PANTHER" id="PTHR22916">
    <property type="entry name" value="GLYCOSYLTRANSFERASE"/>
    <property type="match status" value="1"/>
</dbReference>
<evidence type="ECO:0000256" key="1">
    <source>
        <dbReference type="ARBA" id="ARBA00022676"/>
    </source>
</evidence>
<dbReference type="STRING" id="1121485.GCA_000426485_01248"/>
<dbReference type="InterPro" id="IPR029044">
    <property type="entry name" value="Nucleotide-diphossugar_trans"/>
</dbReference>
<keyword evidence="5" id="KW-1185">Reference proteome</keyword>
<organism evidence="4 5">
    <name type="scientific">Dysgonomonas capnocytophagoides</name>
    <dbReference type="NCBI Taxonomy" id="45254"/>
    <lineage>
        <taxon>Bacteria</taxon>
        <taxon>Pseudomonadati</taxon>
        <taxon>Bacteroidota</taxon>
        <taxon>Bacteroidia</taxon>
        <taxon>Bacteroidales</taxon>
        <taxon>Dysgonomonadaceae</taxon>
        <taxon>Dysgonomonas</taxon>
    </lineage>
</organism>
<feature type="domain" description="Glycosyltransferase 2-like" evidence="3">
    <location>
        <begin position="6"/>
        <end position="121"/>
    </location>
</feature>
<keyword evidence="1" id="KW-0328">Glycosyltransferase</keyword>
<evidence type="ECO:0000313" key="4">
    <source>
        <dbReference type="EMBL" id="TFD97186.1"/>
    </source>
</evidence>
<reference evidence="4 5" key="1">
    <citation type="submission" date="2019-03" db="EMBL/GenBank/DDBJ databases">
        <title>San Antonio Military Medical Center submission to MRSN (WRAIR), pending publication.</title>
        <authorList>
            <person name="Blyth D.M."/>
            <person name="Mccarthy S.L."/>
            <person name="Schall S.E."/>
            <person name="Stam J.A."/>
            <person name="Ong A.C."/>
            <person name="Mcgann P.T."/>
        </authorList>
    </citation>
    <scope>NUCLEOTIDE SEQUENCE [LARGE SCALE GENOMIC DNA]</scope>
    <source>
        <strain evidence="4 5">MRSN571793</strain>
    </source>
</reference>
<dbReference type="SUPFAM" id="SSF53448">
    <property type="entry name" value="Nucleotide-diphospho-sugar transferases"/>
    <property type="match status" value="1"/>
</dbReference>
<dbReference type="GO" id="GO:0016758">
    <property type="term" value="F:hexosyltransferase activity"/>
    <property type="evidence" value="ECO:0007669"/>
    <property type="project" value="UniProtKB-ARBA"/>
</dbReference>
<evidence type="ECO:0000256" key="2">
    <source>
        <dbReference type="ARBA" id="ARBA00022679"/>
    </source>
</evidence>
<dbReference type="Pfam" id="PF00535">
    <property type="entry name" value="Glycos_transf_2"/>
    <property type="match status" value="1"/>
</dbReference>
<evidence type="ECO:0000259" key="3">
    <source>
        <dbReference type="Pfam" id="PF00535"/>
    </source>
</evidence>
<comment type="caution">
    <text evidence="4">The sequence shown here is derived from an EMBL/GenBank/DDBJ whole genome shotgun (WGS) entry which is preliminary data.</text>
</comment>
<dbReference type="AlphaFoldDB" id="A0A4Y8L9M1"/>
<sequence>MEQRISVIIPIFNMEQFLTRCVDSILNQTYKELEIILIDDGSTDSSPSVCDNYALQDQRVRVIHQPNSGVSSARNAGLEIATGDYISFIDPDDWIESDTYGKLTEYLFAENPDIIRFNAVRKGEIINWLPFEGVYDGDLLEKEIVLPMIGSEKFGGMFILGVLWMHLYKRELIEQYKIRFDTRLRRCEDRLFTVSAMLFARNMLFVQDAFYHYEVNDESLSNRYDPQRWDQELIFLRDLKELYIKNKNSIFVGEADQRLANDCILRVITSVNQEYFSNNQNSFCTRYRNVKKIICCTETRDAAGRMTSERLGWKGQLMIWMIKQRFAFLLNVFNTIILLKNKFKANG</sequence>
<proteinExistence type="predicted"/>
<dbReference type="OrthoDB" id="6307329at2"/>
<dbReference type="PANTHER" id="PTHR22916:SF51">
    <property type="entry name" value="GLYCOSYLTRANSFERASE EPSH-RELATED"/>
    <property type="match status" value="1"/>
</dbReference>
<name>A0A4Y8L9M1_9BACT</name>
<dbReference type="CDD" id="cd00761">
    <property type="entry name" value="Glyco_tranf_GTA_type"/>
    <property type="match status" value="1"/>
</dbReference>
<dbReference type="Gene3D" id="3.90.550.10">
    <property type="entry name" value="Spore Coat Polysaccharide Biosynthesis Protein SpsA, Chain A"/>
    <property type="match status" value="1"/>
</dbReference>
<dbReference type="InterPro" id="IPR001173">
    <property type="entry name" value="Glyco_trans_2-like"/>
</dbReference>